<dbReference type="NCBIfam" id="NF003952">
    <property type="entry name" value="PRK05450.1-5"/>
    <property type="match status" value="1"/>
</dbReference>
<dbReference type="InterPro" id="IPR004528">
    <property type="entry name" value="KdsB"/>
</dbReference>
<dbReference type="EMBL" id="VRMN01000001">
    <property type="protein sequence ID" value="KAA8498485.1"/>
    <property type="molecule type" value="Genomic_DNA"/>
</dbReference>
<evidence type="ECO:0000313" key="3">
    <source>
        <dbReference type="EMBL" id="KAA8498485.1"/>
    </source>
</evidence>
<protein>
    <submittedName>
        <fullName evidence="3">3-deoxy-manno-octulosonate cytidylyltransferase</fullName>
    </submittedName>
</protein>
<dbReference type="Gene3D" id="3.90.550.10">
    <property type="entry name" value="Spore Coat Polysaccharide Biosynthesis Protein SpsA, Chain A"/>
    <property type="match status" value="1"/>
</dbReference>
<keyword evidence="2 3" id="KW-0548">Nucleotidyltransferase</keyword>
<dbReference type="SUPFAM" id="SSF53448">
    <property type="entry name" value="Nucleotide-diphospho-sugar transferases"/>
    <property type="match status" value="1"/>
</dbReference>
<reference evidence="4" key="1">
    <citation type="journal article" date="2019" name="Nat. Commun.">
        <title>Expansion of phycobilisome linker gene families in mesophilic red algae.</title>
        <authorList>
            <person name="Lee J."/>
            <person name="Kim D."/>
            <person name="Bhattacharya D."/>
            <person name="Yoon H.S."/>
        </authorList>
    </citation>
    <scope>NUCLEOTIDE SEQUENCE [LARGE SCALE GENOMIC DNA]</scope>
    <source>
        <strain evidence="4">CCMP 1328</strain>
    </source>
</reference>
<dbReference type="OMA" id="FMATCAK"/>
<dbReference type="InterPro" id="IPR003329">
    <property type="entry name" value="Cytidylyl_trans"/>
</dbReference>
<name>A0A5J4Z592_PORPP</name>
<keyword evidence="1 3" id="KW-0808">Transferase</keyword>
<dbReference type="Proteomes" id="UP000324585">
    <property type="component" value="Unassembled WGS sequence"/>
</dbReference>
<keyword evidence="4" id="KW-1185">Reference proteome</keyword>
<dbReference type="Pfam" id="PF02348">
    <property type="entry name" value="CTP_transf_3"/>
    <property type="match status" value="1"/>
</dbReference>
<evidence type="ECO:0000256" key="2">
    <source>
        <dbReference type="ARBA" id="ARBA00022695"/>
    </source>
</evidence>
<proteinExistence type="predicted"/>
<dbReference type="NCBIfam" id="TIGR00466">
    <property type="entry name" value="kdsB"/>
    <property type="match status" value="1"/>
</dbReference>
<dbReference type="InterPro" id="IPR029044">
    <property type="entry name" value="Nucleotide-diphossugar_trans"/>
</dbReference>
<dbReference type="GO" id="GO:0008690">
    <property type="term" value="F:3-deoxy-manno-octulosonate cytidylyltransferase activity"/>
    <property type="evidence" value="ECO:0007669"/>
    <property type="project" value="InterPro"/>
</dbReference>
<evidence type="ECO:0000256" key="1">
    <source>
        <dbReference type="ARBA" id="ARBA00022679"/>
    </source>
</evidence>
<organism evidence="3 4">
    <name type="scientific">Porphyridium purpureum</name>
    <name type="common">Red alga</name>
    <name type="synonym">Porphyridium cruentum</name>
    <dbReference type="NCBI Taxonomy" id="35688"/>
    <lineage>
        <taxon>Eukaryota</taxon>
        <taxon>Rhodophyta</taxon>
        <taxon>Bangiophyceae</taxon>
        <taxon>Porphyridiales</taxon>
        <taxon>Porphyridiaceae</taxon>
        <taxon>Porphyridium</taxon>
    </lineage>
</organism>
<dbReference type="PANTHER" id="PTHR42866:SF2">
    <property type="entry name" value="3-DEOXY-MANNO-OCTULOSONATE CYTIDYLYLTRANSFERASE, MITOCHONDRIAL"/>
    <property type="match status" value="1"/>
</dbReference>
<accession>A0A5J4Z592</accession>
<dbReference type="GO" id="GO:0005829">
    <property type="term" value="C:cytosol"/>
    <property type="evidence" value="ECO:0007669"/>
    <property type="project" value="TreeGrafter"/>
</dbReference>
<evidence type="ECO:0000313" key="4">
    <source>
        <dbReference type="Proteomes" id="UP000324585"/>
    </source>
</evidence>
<sequence>MALPLRVGCVIPARIGSTRLPRKPLIDLHGEPMIVHVWRRASEALGKENVMVASDDERVLDAIRRVGGLSCMTDERCASGSARVAQVMQDFSEFASRYTLVVNVQGDEPLVDPNNIRQLALMMAGPTRAKFEDGSCVATLATPIRSWAEYEDPNCVKVVRRSDSRALYFSRSPIPWVPGQQRSSDTEHALLANQNVDSGQFLRHVGLYGYSVAFLRNMFQRGSQMFRQTALESCERLEQLHWMERGHEIYVSTVPSASHGVDTADDLLRISAMQLDAHSRCAAAPLRVGHRHA</sequence>
<gene>
    <name evidence="3" type="ORF">FVE85_6070</name>
</gene>
<dbReference type="OrthoDB" id="10262032at2759"/>
<dbReference type="PANTHER" id="PTHR42866">
    <property type="entry name" value="3-DEOXY-MANNO-OCTULOSONATE CYTIDYLYLTRANSFERASE"/>
    <property type="match status" value="1"/>
</dbReference>
<dbReference type="AlphaFoldDB" id="A0A5J4Z592"/>
<comment type="caution">
    <text evidence="3">The sequence shown here is derived from an EMBL/GenBank/DDBJ whole genome shotgun (WGS) entry which is preliminary data.</text>
</comment>
<dbReference type="CDD" id="cd02517">
    <property type="entry name" value="CMP-KDO-Synthetase"/>
    <property type="match status" value="1"/>
</dbReference>